<dbReference type="Proteomes" id="UP000480548">
    <property type="component" value="Unassembled WGS sequence"/>
</dbReference>
<protein>
    <submittedName>
        <fullName evidence="2">Uncharacterized protein</fullName>
    </submittedName>
</protein>
<name>A0A7C8JXQ9_ORBOL</name>
<reference evidence="2 3" key="1">
    <citation type="submission" date="2019-06" db="EMBL/GenBank/DDBJ databases">
        <authorList>
            <person name="Palmer J.M."/>
        </authorList>
    </citation>
    <scope>NUCLEOTIDE SEQUENCE [LARGE SCALE GENOMIC DNA]</scope>
    <source>
        <strain evidence="2 3">TWF703</strain>
    </source>
</reference>
<feature type="region of interest" description="Disordered" evidence="1">
    <location>
        <begin position="143"/>
        <end position="232"/>
    </location>
</feature>
<feature type="compositionally biased region" description="Polar residues" evidence="1">
    <location>
        <begin position="143"/>
        <end position="163"/>
    </location>
</feature>
<organism evidence="2 3">
    <name type="scientific">Orbilia oligospora</name>
    <name type="common">Nematode-trapping fungus</name>
    <name type="synonym">Arthrobotrys oligospora</name>
    <dbReference type="NCBI Taxonomy" id="2813651"/>
    <lineage>
        <taxon>Eukaryota</taxon>
        <taxon>Fungi</taxon>
        <taxon>Dikarya</taxon>
        <taxon>Ascomycota</taxon>
        <taxon>Pezizomycotina</taxon>
        <taxon>Orbiliomycetes</taxon>
        <taxon>Orbiliales</taxon>
        <taxon>Orbiliaceae</taxon>
        <taxon>Orbilia</taxon>
    </lineage>
</organism>
<evidence type="ECO:0000313" key="2">
    <source>
        <dbReference type="EMBL" id="KAF3125303.1"/>
    </source>
</evidence>
<feature type="compositionally biased region" description="Gly residues" evidence="1">
    <location>
        <begin position="196"/>
        <end position="223"/>
    </location>
</feature>
<evidence type="ECO:0000313" key="3">
    <source>
        <dbReference type="Proteomes" id="UP000480548"/>
    </source>
</evidence>
<accession>A0A7C8JXQ9</accession>
<dbReference type="EMBL" id="WIQZ01000092">
    <property type="protein sequence ID" value="KAF3125303.1"/>
    <property type="molecule type" value="Genomic_DNA"/>
</dbReference>
<evidence type="ECO:0000256" key="1">
    <source>
        <dbReference type="SAM" id="MobiDB-lite"/>
    </source>
</evidence>
<comment type="caution">
    <text evidence="2">The sequence shown here is derived from an EMBL/GenBank/DDBJ whole genome shotgun (WGS) entry which is preliminary data.</text>
</comment>
<proteinExistence type="predicted"/>
<gene>
    <name evidence="2" type="ORF">TWF703_011007</name>
</gene>
<sequence length="252" mass="26732">MTEWMDCIIFDAFSTYLLILTENKNNKPNSWTPPNVLVVPVDSKDANPNSFSLDAMGQIEHYKRRCLVGMIHKLNERDNGKCIWTAYRLTLCDDKGLLFTIKATPSTTIRQIAPSTTKPAAPGNQPNYGIVNATNHVASPFAQPQGNQPYANGNGNQQHNFGTNHGFGSSNPGFGGGNVPAFGSGNVGFGNTNPGFGSGNQGFGGPNQQGNGNVGFGNGGTAGGEFENPFGRFMNTNGLEGSLFAQRPSGPN</sequence>
<dbReference type="AlphaFoldDB" id="A0A7C8JXQ9"/>